<keyword evidence="2" id="KW-1185">Reference proteome</keyword>
<accession>A0ABR1H8B4</accession>
<organism evidence="1 2">
    <name type="scientific">Neonectria punicea</name>
    <dbReference type="NCBI Taxonomy" id="979145"/>
    <lineage>
        <taxon>Eukaryota</taxon>
        <taxon>Fungi</taxon>
        <taxon>Dikarya</taxon>
        <taxon>Ascomycota</taxon>
        <taxon>Pezizomycotina</taxon>
        <taxon>Sordariomycetes</taxon>
        <taxon>Hypocreomycetidae</taxon>
        <taxon>Hypocreales</taxon>
        <taxon>Nectriaceae</taxon>
        <taxon>Neonectria</taxon>
    </lineage>
</organism>
<evidence type="ECO:0008006" key="3">
    <source>
        <dbReference type="Google" id="ProtNLM"/>
    </source>
</evidence>
<dbReference type="Proteomes" id="UP001498476">
    <property type="component" value="Unassembled WGS sequence"/>
</dbReference>
<proteinExistence type="predicted"/>
<reference evidence="1 2" key="1">
    <citation type="journal article" date="2025" name="Microbiol. Resour. Announc.">
        <title>Draft genome sequences for Neonectria magnoliae and Neonectria punicea, canker pathogens of Liriodendron tulipifera and Acer saccharum in West Virginia.</title>
        <authorList>
            <person name="Petronek H.M."/>
            <person name="Kasson M.T."/>
            <person name="Metheny A.M."/>
            <person name="Stauder C.M."/>
            <person name="Lovett B."/>
            <person name="Lynch S.C."/>
            <person name="Garnas J.R."/>
            <person name="Kasson L.R."/>
            <person name="Stajich J.E."/>
        </authorList>
    </citation>
    <scope>NUCLEOTIDE SEQUENCE [LARGE SCALE GENOMIC DNA]</scope>
    <source>
        <strain evidence="1 2">NRRL 64653</strain>
    </source>
</reference>
<evidence type="ECO:0000313" key="1">
    <source>
        <dbReference type="EMBL" id="KAK7417154.1"/>
    </source>
</evidence>
<evidence type="ECO:0000313" key="2">
    <source>
        <dbReference type="Proteomes" id="UP001498476"/>
    </source>
</evidence>
<gene>
    <name evidence="1" type="ORF">QQX98_004757</name>
</gene>
<dbReference type="EMBL" id="JAZAVJ010000060">
    <property type="protein sequence ID" value="KAK7417154.1"/>
    <property type="molecule type" value="Genomic_DNA"/>
</dbReference>
<protein>
    <recommendedName>
        <fullName evidence="3">Clr5 domain-containing protein</fullName>
    </recommendedName>
</protein>
<sequence length="56" mass="6527">MAGRQTMKWDANVHQDILICLFQHLKLNTVDWANVMDDLKVMGYTFSESALRYGHL</sequence>
<comment type="caution">
    <text evidence="1">The sequence shown here is derived from an EMBL/GenBank/DDBJ whole genome shotgun (WGS) entry which is preliminary data.</text>
</comment>
<name>A0ABR1H8B4_9HYPO</name>